<proteinExistence type="predicted"/>
<sequence>MVTGNHKRERIYQSVKLLIVLIISLSQGLATDYFQFTETDQ</sequence>
<organism evidence="1">
    <name type="scientific">marine metagenome</name>
    <dbReference type="NCBI Taxonomy" id="408172"/>
    <lineage>
        <taxon>unclassified sequences</taxon>
        <taxon>metagenomes</taxon>
        <taxon>ecological metagenomes</taxon>
    </lineage>
</organism>
<evidence type="ECO:0000313" key="1">
    <source>
        <dbReference type="EMBL" id="SVC04564.1"/>
    </source>
</evidence>
<name>A0A382IXG2_9ZZZZ</name>
<accession>A0A382IXG2</accession>
<protein>
    <submittedName>
        <fullName evidence="1">Uncharacterized protein</fullName>
    </submittedName>
</protein>
<dbReference type="AlphaFoldDB" id="A0A382IXG2"/>
<dbReference type="EMBL" id="UINC01070422">
    <property type="protein sequence ID" value="SVC04564.1"/>
    <property type="molecule type" value="Genomic_DNA"/>
</dbReference>
<gene>
    <name evidence="1" type="ORF">METZ01_LOCUS257418</name>
</gene>
<reference evidence="1" key="1">
    <citation type="submission" date="2018-05" db="EMBL/GenBank/DDBJ databases">
        <authorList>
            <person name="Lanie J.A."/>
            <person name="Ng W.-L."/>
            <person name="Kazmierczak K.M."/>
            <person name="Andrzejewski T.M."/>
            <person name="Davidsen T.M."/>
            <person name="Wayne K.J."/>
            <person name="Tettelin H."/>
            <person name="Glass J.I."/>
            <person name="Rusch D."/>
            <person name="Podicherti R."/>
            <person name="Tsui H.-C.T."/>
            <person name="Winkler M.E."/>
        </authorList>
    </citation>
    <scope>NUCLEOTIDE SEQUENCE</scope>
</reference>
<feature type="non-terminal residue" evidence="1">
    <location>
        <position position="41"/>
    </location>
</feature>